<dbReference type="PANTHER" id="PTHR11092:SF0">
    <property type="entry name" value="EPIMERASE FAMILY PROTEIN SDR39U1"/>
    <property type="match status" value="1"/>
</dbReference>
<dbReference type="InterPro" id="IPR023393">
    <property type="entry name" value="START-like_dom_sf"/>
</dbReference>
<evidence type="ECO:0000256" key="1">
    <source>
        <dbReference type="ARBA" id="ARBA00009353"/>
    </source>
</evidence>
<dbReference type="InterPro" id="IPR001509">
    <property type="entry name" value="Epimerase_deHydtase"/>
</dbReference>
<accession>A0AAP4F5J2</accession>
<comment type="caution">
    <text evidence="4">The sequence shown here is derived from an EMBL/GenBank/DDBJ whole genome shotgun (WGS) entry which is preliminary data.</text>
</comment>
<evidence type="ECO:0000259" key="3">
    <source>
        <dbReference type="Pfam" id="PF08338"/>
    </source>
</evidence>
<evidence type="ECO:0000313" key="5">
    <source>
        <dbReference type="Proteomes" id="UP001224412"/>
    </source>
</evidence>
<gene>
    <name evidence="4" type="ORF">QPX42_06560</name>
</gene>
<sequence length="460" mass="50103">MSFSSQHLVPAPRPQVWDWHTRPGAISRLTPPFMPMTPHSEAENLATGTTVFRLPAGLKWVSRHDLTRYQPEISFSDICLNSPVRQLAQWRHDHHFADGTQPNTTLITDTVHTRAPANLLRSVFAYRQQQLISDLSFLTSLRLVDGSATTKPTKSLTIAITGAHGSVGRNLKAQLTTAGHTVIELVRGTTTTGQRHWNTDYPSVHLLAGVDVLVHLAGEPIFGRFNEAHKKEIRDSRVNPTYKLARLVAESASVTTMVCASAIGIYGPDRSAEKLTESSDRGDGFLADVVTDWEHACHPAADAGKRVVNIRTGVALSGNSGLLPLLKTLFSTGLGGSFGDGNFWFSWIAMDDLTDIYTRAIVDHRISGAVNATAPEPVLNKDMAKALGTELNRPTLLPIPTFGPKLLLGKEGAHELALADQRVSSAKIRQLGHNFRFSTIEAALAHELGGEQLQDSSAYL</sequence>
<feature type="domain" description="NAD-dependent epimerase/dehydratase" evidence="2">
    <location>
        <begin position="158"/>
        <end position="363"/>
    </location>
</feature>
<dbReference type="Pfam" id="PF01370">
    <property type="entry name" value="Epimerase"/>
    <property type="match status" value="1"/>
</dbReference>
<dbReference type="SUPFAM" id="SSF55961">
    <property type="entry name" value="Bet v1-like"/>
    <property type="match status" value="1"/>
</dbReference>
<dbReference type="EMBL" id="JASNVH010000009">
    <property type="protein sequence ID" value="MDK4307199.1"/>
    <property type="molecule type" value="Genomic_DNA"/>
</dbReference>
<dbReference type="SUPFAM" id="SSF51735">
    <property type="entry name" value="NAD(P)-binding Rossmann-fold domains"/>
    <property type="match status" value="1"/>
</dbReference>
<reference evidence="4" key="1">
    <citation type="submission" date="2023-05" db="EMBL/GenBank/DDBJ databases">
        <title>Metabolic capabilities are highly conserved among human nasal-associated Corynebacterium species in pangenomic analyses.</title>
        <authorList>
            <person name="Tran T.H."/>
            <person name="Roberts A.Q."/>
            <person name="Escapa I.F."/>
            <person name="Gao W."/>
            <person name="Conlan S."/>
            <person name="Kong H."/>
            <person name="Segre J.A."/>
            <person name="Kelly M.S."/>
            <person name="Lemon K.P."/>
        </authorList>
    </citation>
    <scope>NUCLEOTIDE SEQUENCE</scope>
    <source>
        <strain evidence="4">KPL2773</strain>
    </source>
</reference>
<evidence type="ECO:0000259" key="2">
    <source>
        <dbReference type="Pfam" id="PF01370"/>
    </source>
</evidence>
<dbReference type="NCBIfam" id="TIGR01777">
    <property type="entry name" value="yfcH"/>
    <property type="match status" value="1"/>
</dbReference>
<dbReference type="Gene3D" id="3.40.50.720">
    <property type="entry name" value="NAD(P)-binding Rossmann-like Domain"/>
    <property type="match status" value="1"/>
</dbReference>
<proteinExistence type="inferred from homology"/>
<dbReference type="Gene3D" id="3.30.530.20">
    <property type="match status" value="1"/>
</dbReference>
<comment type="similarity">
    <text evidence="1">Belongs to the NAD(P)-dependent epimerase/dehydratase family. SDR39U1 subfamily.</text>
</comment>
<dbReference type="Pfam" id="PF08338">
    <property type="entry name" value="DUF1731"/>
    <property type="match status" value="1"/>
</dbReference>
<dbReference type="InterPro" id="IPR013549">
    <property type="entry name" value="DUF1731"/>
</dbReference>
<organism evidence="4 5">
    <name type="scientific">Corynebacterium pseudodiphtheriticum</name>
    <dbReference type="NCBI Taxonomy" id="37637"/>
    <lineage>
        <taxon>Bacteria</taxon>
        <taxon>Bacillati</taxon>
        <taxon>Actinomycetota</taxon>
        <taxon>Actinomycetes</taxon>
        <taxon>Mycobacteriales</taxon>
        <taxon>Corynebacteriaceae</taxon>
        <taxon>Corynebacterium</taxon>
    </lineage>
</organism>
<name>A0AAP4F5J2_9CORY</name>
<dbReference type="PANTHER" id="PTHR11092">
    <property type="entry name" value="SUGAR NUCLEOTIDE EPIMERASE RELATED"/>
    <property type="match status" value="1"/>
</dbReference>
<feature type="domain" description="DUF1731" evidence="3">
    <location>
        <begin position="399"/>
        <end position="446"/>
    </location>
</feature>
<dbReference type="InterPro" id="IPR036291">
    <property type="entry name" value="NAD(P)-bd_dom_sf"/>
</dbReference>
<dbReference type="Proteomes" id="UP001224412">
    <property type="component" value="Unassembled WGS sequence"/>
</dbReference>
<dbReference type="InterPro" id="IPR010099">
    <property type="entry name" value="SDR39U1"/>
</dbReference>
<evidence type="ECO:0000313" key="4">
    <source>
        <dbReference type="EMBL" id="MDK4307199.1"/>
    </source>
</evidence>
<dbReference type="AlphaFoldDB" id="A0AAP4F5J2"/>
<protein>
    <submittedName>
        <fullName evidence="4">TIGR01777 family oxidoreductase</fullName>
    </submittedName>
</protein>
<dbReference type="CDD" id="cd07820">
    <property type="entry name" value="SRPBCC_3"/>
    <property type="match status" value="1"/>
</dbReference>